<dbReference type="InterPro" id="IPR018110">
    <property type="entry name" value="Mandel_Rmase/mucon_lact_enz_CS"/>
</dbReference>
<dbReference type="Gene3D" id="3.30.390.10">
    <property type="entry name" value="Enolase-like, N-terminal domain"/>
    <property type="match status" value="1"/>
</dbReference>
<accession>A0A397PNL5</accession>
<reference evidence="3 4" key="1">
    <citation type="submission" date="2018-08" db="EMBL/GenBank/DDBJ databases">
        <title>Genomic Encyclopedia of Archaeal and Bacterial Type Strains, Phase II (KMG-II): from individual species to whole genera.</title>
        <authorList>
            <person name="Goeker M."/>
        </authorList>
    </citation>
    <scope>NUCLEOTIDE SEQUENCE [LARGE SCALE GENOMIC DNA]</scope>
    <source>
        <strain evidence="3 4">DSM 5002</strain>
    </source>
</reference>
<comment type="caution">
    <text evidence="3">The sequence shown here is derived from an EMBL/GenBank/DDBJ whole genome shotgun (WGS) entry which is preliminary data.</text>
</comment>
<dbReference type="OrthoDB" id="9802699at2"/>
<keyword evidence="4" id="KW-1185">Reference proteome</keyword>
<dbReference type="GO" id="GO:0009063">
    <property type="term" value="P:amino acid catabolic process"/>
    <property type="evidence" value="ECO:0007669"/>
    <property type="project" value="InterPro"/>
</dbReference>
<evidence type="ECO:0000259" key="2">
    <source>
        <dbReference type="SMART" id="SM00922"/>
    </source>
</evidence>
<sequence>MAEPVKLNRIEAFVYRVPIEEPVATSFGIMRDRPAVFVRVEDSEGGHGWGEIFANWPAAGAEHRANLLARDVADTALGLPLTHPSDLYRALTARTHTAMVQSGEFGPFRQVIAGLDTAVWDLFARRAGLPLCRFLDAGAAMRVPAYASGIALRGAEPVIAGARAAGFWAFKVKVGFDTANEAEEINRLSGTLTEGERLFADANQAWSGPEAANFLAGVADGALGWLEEPLPVDAPEEAWRTLAGHSHVPLAGGENIAGREAFEHVISEGLLSVIQPDVAKWGGVTECFAVARAALAARRTYCPHFLGGGIGLLASAHLLAAAGGDGLLEVDVNPNPLRATIASPATHVGDGTWTLDAAPGLGVDALPDELARFQTLRVTCP</sequence>
<evidence type="ECO:0000313" key="3">
    <source>
        <dbReference type="EMBL" id="RIA47331.1"/>
    </source>
</evidence>
<dbReference type="SUPFAM" id="SSF51604">
    <property type="entry name" value="Enolase C-terminal domain-like"/>
    <property type="match status" value="1"/>
</dbReference>
<dbReference type="PROSITE" id="PS00909">
    <property type="entry name" value="MR_MLE_2"/>
    <property type="match status" value="1"/>
</dbReference>
<dbReference type="InterPro" id="IPR036849">
    <property type="entry name" value="Enolase-like_C_sf"/>
</dbReference>
<dbReference type="InterPro" id="IPR013341">
    <property type="entry name" value="Mandelate_racemase_N_dom"/>
</dbReference>
<proteinExistence type="predicted"/>
<dbReference type="RefSeq" id="WP_119062218.1">
    <property type="nucleotide sequence ID" value="NZ_QXDF01000003.1"/>
</dbReference>
<dbReference type="PANTHER" id="PTHR48080">
    <property type="entry name" value="D-GALACTONATE DEHYDRATASE-RELATED"/>
    <property type="match status" value="1"/>
</dbReference>
<dbReference type="SFLD" id="SFLDS00001">
    <property type="entry name" value="Enolase"/>
    <property type="match status" value="1"/>
</dbReference>
<dbReference type="Gene3D" id="3.20.20.120">
    <property type="entry name" value="Enolase-like C-terminal domain"/>
    <property type="match status" value="1"/>
</dbReference>
<dbReference type="GO" id="GO:0000287">
    <property type="term" value="F:magnesium ion binding"/>
    <property type="evidence" value="ECO:0007669"/>
    <property type="project" value="UniProtKB-ARBA"/>
</dbReference>
<dbReference type="InterPro" id="IPR029017">
    <property type="entry name" value="Enolase-like_N"/>
</dbReference>
<dbReference type="CDD" id="cd03316">
    <property type="entry name" value="MR_like"/>
    <property type="match status" value="1"/>
</dbReference>
<evidence type="ECO:0000256" key="1">
    <source>
        <dbReference type="ARBA" id="ARBA00023239"/>
    </source>
</evidence>
<dbReference type="GO" id="GO:0016829">
    <property type="term" value="F:lyase activity"/>
    <property type="evidence" value="ECO:0007669"/>
    <property type="project" value="UniProtKB-KW"/>
</dbReference>
<dbReference type="InterPro" id="IPR034593">
    <property type="entry name" value="DgoD-like"/>
</dbReference>
<feature type="domain" description="Mandelate racemase/muconate lactonizing enzyme C-terminal" evidence="2">
    <location>
        <begin position="155"/>
        <end position="249"/>
    </location>
</feature>
<name>A0A397PNL5_9HYPH</name>
<dbReference type="InterPro" id="IPR013342">
    <property type="entry name" value="Mandelate_racemase_C"/>
</dbReference>
<dbReference type="EMBL" id="QXDF01000003">
    <property type="protein sequence ID" value="RIA47331.1"/>
    <property type="molecule type" value="Genomic_DNA"/>
</dbReference>
<dbReference type="SMART" id="SM00922">
    <property type="entry name" value="MR_MLE"/>
    <property type="match status" value="1"/>
</dbReference>
<keyword evidence="1" id="KW-0456">Lyase</keyword>
<dbReference type="SUPFAM" id="SSF54826">
    <property type="entry name" value="Enolase N-terminal domain-like"/>
    <property type="match status" value="1"/>
</dbReference>
<dbReference type="InterPro" id="IPR029065">
    <property type="entry name" value="Enolase_C-like"/>
</dbReference>
<dbReference type="Pfam" id="PF02746">
    <property type="entry name" value="MR_MLE_N"/>
    <property type="match status" value="1"/>
</dbReference>
<protein>
    <submittedName>
        <fullName evidence="3">L-alanine-DL-glutamate epimerase-like enolase superfamily enzyme</fullName>
    </submittedName>
</protein>
<evidence type="ECO:0000313" key="4">
    <source>
        <dbReference type="Proteomes" id="UP000266273"/>
    </source>
</evidence>
<organism evidence="3 4">
    <name type="scientific">Dichotomicrobium thermohalophilum</name>
    <dbReference type="NCBI Taxonomy" id="933063"/>
    <lineage>
        <taxon>Bacteria</taxon>
        <taxon>Pseudomonadati</taxon>
        <taxon>Pseudomonadota</taxon>
        <taxon>Alphaproteobacteria</taxon>
        <taxon>Hyphomicrobiales</taxon>
        <taxon>Hyphomicrobiaceae</taxon>
        <taxon>Dichotomicrobium</taxon>
    </lineage>
</organism>
<dbReference type="Proteomes" id="UP000266273">
    <property type="component" value="Unassembled WGS sequence"/>
</dbReference>
<dbReference type="PANTHER" id="PTHR48080:SF2">
    <property type="entry name" value="D-GALACTONATE DEHYDRATASE"/>
    <property type="match status" value="1"/>
</dbReference>
<dbReference type="SFLD" id="SFLDG00179">
    <property type="entry name" value="mandelate_racemase"/>
    <property type="match status" value="1"/>
</dbReference>
<dbReference type="Pfam" id="PF13378">
    <property type="entry name" value="MR_MLE_C"/>
    <property type="match status" value="1"/>
</dbReference>
<gene>
    <name evidence="3" type="ORF">BXY53_2407</name>
</gene>
<dbReference type="AlphaFoldDB" id="A0A397PNL5"/>